<keyword evidence="1" id="KW-1133">Transmembrane helix</keyword>
<organism evidence="2 3">
    <name type="scientific">Trichormus variabilis (strain ATCC 29413 / PCC 7937)</name>
    <name type="common">Anabaena variabilis</name>
    <dbReference type="NCBI Taxonomy" id="240292"/>
    <lineage>
        <taxon>Bacteria</taxon>
        <taxon>Bacillati</taxon>
        <taxon>Cyanobacteriota</taxon>
        <taxon>Cyanophyceae</taxon>
        <taxon>Nostocales</taxon>
        <taxon>Nostocaceae</taxon>
        <taxon>Trichormus</taxon>
    </lineage>
</organism>
<reference evidence="3" key="1">
    <citation type="journal article" date="2014" name="Stand. Genomic Sci.">
        <title>Complete genome sequence of Anabaena variabilis ATCC 29413.</title>
        <authorList>
            <person name="Thiel T."/>
            <person name="Pratte B.S."/>
            <person name="Zhong J."/>
            <person name="Goodwin L."/>
            <person name="Copeland A."/>
            <person name="Lucas S."/>
            <person name="Han C."/>
            <person name="Pitluck S."/>
            <person name="Land M.L."/>
            <person name="Kyrpides N.C."/>
            <person name="Woyke T."/>
        </authorList>
    </citation>
    <scope>NUCLEOTIDE SEQUENCE [LARGE SCALE GENOMIC DNA]</scope>
    <source>
        <strain evidence="3">ATCC 29413 / PCC 7937</strain>
    </source>
</reference>
<dbReference type="Proteomes" id="UP000002533">
    <property type="component" value="Chromosome"/>
</dbReference>
<gene>
    <name evidence="2" type="ordered locus">Ava_0491</name>
</gene>
<dbReference type="AlphaFoldDB" id="Q3MFX1"/>
<protein>
    <submittedName>
        <fullName evidence="2">Uncharacterized protein</fullName>
    </submittedName>
</protein>
<sequence>MLITSPTYVNLSFLVIYTVLISVSAMNINDANHTLIVHDDRGQVAILHDDSIDRNNLLYGNTDHDNVHDDSNAYNNADYDSAVCGNAV</sequence>
<proteinExistence type="predicted"/>
<dbReference type="STRING" id="240292.Ava_0491"/>
<dbReference type="HOGENOM" id="CLU_2462386_0_0_3"/>
<evidence type="ECO:0000313" key="2">
    <source>
        <dbReference type="EMBL" id="ABA20115.1"/>
    </source>
</evidence>
<dbReference type="EMBL" id="CP000117">
    <property type="protein sequence ID" value="ABA20115.1"/>
    <property type="molecule type" value="Genomic_DNA"/>
</dbReference>
<evidence type="ECO:0000256" key="1">
    <source>
        <dbReference type="SAM" id="Phobius"/>
    </source>
</evidence>
<feature type="transmembrane region" description="Helical" evidence="1">
    <location>
        <begin position="7"/>
        <end position="26"/>
    </location>
</feature>
<evidence type="ECO:0000313" key="3">
    <source>
        <dbReference type="Proteomes" id="UP000002533"/>
    </source>
</evidence>
<keyword evidence="1" id="KW-0472">Membrane</keyword>
<keyword evidence="1" id="KW-0812">Transmembrane</keyword>
<name>Q3MFX1_TRIV2</name>
<dbReference type="KEGG" id="ava:Ava_0491"/>
<accession>Q3MFX1</accession>